<keyword evidence="2" id="KW-1185">Reference proteome</keyword>
<evidence type="ECO:0000313" key="2">
    <source>
        <dbReference type="Proteomes" id="UP000324222"/>
    </source>
</evidence>
<protein>
    <submittedName>
        <fullName evidence="1">Uncharacterized protein</fullName>
    </submittedName>
</protein>
<organism evidence="1 2">
    <name type="scientific">Portunus trituberculatus</name>
    <name type="common">Swimming crab</name>
    <name type="synonym">Neptunus trituberculatus</name>
    <dbReference type="NCBI Taxonomy" id="210409"/>
    <lineage>
        <taxon>Eukaryota</taxon>
        <taxon>Metazoa</taxon>
        <taxon>Ecdysozoa</taxon>
        <taxon>Arthropoda</taxon>
        <taxon>Crustacea</taxon>
        <taxon>Multicrustacea</taxon>
        <taxon>Malacostraca</taxon>
        <taxon>Eumalacostraca</taxon>
        <taxon>Eucarida</taxon>
        <taxon>Decapoda</taxon>
        <taxon>Pleocyemata</taxon>
        <taxon>Brachyura</taxon>
        <taxon>Eubrachyura</taxon>
        <taxon>Portunoidea</taxon>
        <taxon>Portunidae</taxon>
        <taxon>Portuninae</taxon>
        <taxon>Portunus</taxon>
    </lineage>
</organism>
<evidence type="ECO:0000313" key="1">
    <source>
        <dbReference type="EMBL" id="MPC09729.1"/>
    </source>
</evidence>
<proteinExistence type="predicted"/>
<sequence length="81" mass="9351">MRAASHLGSGRAERSSHYLRGWRRQPDWRCWSNARRFLWRCGWLGTASPVRVLRPARTGSTCNLCNSQHQLHIISGTGVYR</sequence>
<reference evidence="1 2" key="1">
    <citation type="submission" date="2019-05" db="EMBL/GenBank/DDBJ databases">
        <title>Another draft genome of Portunus trituberculatus and its Hox gene families provides insights of decapod evolution.</title>
        <authorList>
            <person name="Jeong J.-H."/>
            <person name="Song I."/>
            <person name="Kim S."/>
            <person name="Choi T."/>
            <person name="Kim D."/>
            <person name="Ryu S."/>
            <person name="Kim W."/>
        </authorList>
    </citation>
    <scope>NUCLEOTIDE SEQUENCE [LARGE SCALE GENOMIC DNA]</scope>
    <source>
        <tissue evidence="1">Muscle</tissue>
    </source>
</reference>
<dbReference type="AlphaFoldDB" id="A0A5B7CJP6"/>
<dbReference type="Proteomes" id="UP000324222">
    <property type="component" value="Unassembled WGS sequence"/>
</dbReference>
<comment type="caution">
    <text evidence="1">The sequence shown here is derived from an EMBL/GenBank/DDBJ whole genome shotgun (WGS) entry which is preliminary data.</text>
</comment>
<dbReference type="EMBL" id="VSRR010000082">
    <property type="protein sequence ID" value="MPC09729.1"/>
    <property type="molecule type" value="Genomic_DNA"/>
</dbReference>
<accession>A0A5B7CJP6</accession>
<name>A0A5B7CJP6_PORTR</name>
<gene>
    <name evidence="1" type="ORF">E2C01_002348</name>
</gene>